<dbReference type="Proteomes" id="UP000324222">
    <property type="component" value="Unassembled WGS sequence"/>
</dbReference>
<protein>
    <submittedName>
        <fullName evidence="1">Uncharacterized protein</fullName>
    </submittedName>
</protein>
<comment type="caution">
    <text evidence="1">The sequence shown here is derived from an EMBL/GenBank/DDBJ whole genome shotgun (WGS) entry which is preliminary data.</text>
</comment>
<accession>A0A5B7JQI4</accession>
<organism evidence="1 2">
    <name type="scientific">Portunus trituberculatus</name>
    <name type="common">Swimming crab</name>
    <name type="synonym">Neptunus trituberculatus</name>
    <dbReference type="NCBI Taxonomy" id="210409"/>
    <lineage>
        <taxon>Eukaryota</taxon>
        <taxon>Metazoa</taxon>
        <taxon>Ecdysozoa</taxon>
        <taxon>Arthropoda</taxon>
        <taxon>Crustacea</taxon>
        <taxon>Multicrustacea</taxon>
        <taxon>Malacostraca</taxon>
        <taxon>Eumalacostraca</taxon>
        <taxon>Eucarida</taxon>
        <taxon>Decapoda</taxon>
        <taxon>Pleocyemata</taxon>
        <taxon>Brachyura</taxon>
        <taxon>Eubrachyura</taxon>
        <taxon>Portunoidea</taxon>
        <taxon>Portunidae</taxon>
        <taxon>Portuninae</taxon>
        <taxon>Portunus</taxon>
    </lineage>
</organism>
<gene>
    <name evidence="1" type="ORF">E2C01_093710</name>
</gene>
<evidence type="ECO:0000313" key="1">
    <source>
        <dbReference type="EMBL" id="MPC98342.1"/>
    </source>
</evidence>
<reference evidence="1 2" key="1">
    <citation type="submission" date="2019-05" db="EMBL/GenBank/DDBJ databases">
        <title>Another draft genome of Portunus trituberculatus and its Hox gene families provides insights of decapod evolution.</title>
        <authorList>
            <person name="Jeong J.-H."/>
            <person name="Song I."/>
            <person name="Kim S."/>
            <person name="Choi T."/>
            <person name="Kim D."/>
            <person name="Ryu S."/>
            <person name="Kim W."/>
        </authorList>
    </citation>
    <scope>NUCLEOTIDE SEQUENCE [LARGE SCALE GENOMIC DNA]</scope>
    <source>
        <tissue evidence="1">Muscle</tissue>
    </source>
</reference>
<proteinExistence type="predicted"/>
<dbReference type="EMBL" id="VSRR010113674">
    <property type="protein sequence ID" value="MPC98342.1"/>
    <property type="molecule type" value="Genomic_DNA"/>
</dbReference>
<name>A0A5B7JQI4_PORTR</name>
<sequence length="229" mass="23277">MGVAGTVGVGVRDRGECREPRRGTATQRCGDLGPAAAHRLQELFFLAALYTCHTCHLAPLHPRYGAGRAGHIIAKPRGACLVSRGGRGVACRPPRSAAASQWHNSGPVIADTKRGAVHRGCGVWAWPGPVSPRPPPSGKSCSAVVGCRPEVSRCSVSRGAAAGRVSRAGVLLGGALLTSTCPSQGPAFCPASPHLHRLVTTAAAAARLLRGVGGGRDLRAGGCGRGAAL</sequence>
<evidence type="ECO:0000313" key="2">
    <source>
        <dbReference type="Proteomes" id="UP000324222"/>
    </source>
</evidence>
<dbReference type="AlphaFoldDB" id="A0A5B7JQI4"/>
<keyword evidence="2" id="KW-1185">Reference proteome</keyword>